<dbReference type="OrthoDB" id="6092615at2759"/>
<dbReference type="EMBL" id="RQTK01000325">
    <property type="protein sequence ID" value="RUS81656.1"/>
    <property type="molecule type" value="Genomic_DNA"/>
</dbReference>
<comment type="caution">
    <text evidence="2">The sequence shown here is derived from an EMBL/GenBank/DDBJ whole genome shotgun (WGS) entry which is preliminary data.</text>
</comment>
<dbReference type="PROSITE" id="PS50041">
    <property type="entry name" value="C_TYPE_LECTIN_2"/>
    <property type="match status" value="1"/>
</dbReference>
<dbReference type="Proteomes" id="UP000271974">
    <property type="component" value="Unassembled WGS sequence"/>
</dbReference>
<dbReference type="CDD" id="cd00037">
    <property type="entry name" value="CLECT"/>
    <property type="match status" value="1"/>
</dbReference>
<feature type="domain" description="C-type lectin" evidence="1">
    <location>
        <begin position="153"/>
        <end position="262"/>
    </location>
</feature>
<evidence type="ECO:0000313" key="3">
    <source>
        <dbReference type="Proteomes" id="UP000271974"/>
    </source>
</evidence>
<dbReference type="InterPro" id="IPR016186">
    <property type="entry name" value="C-type_lectin-like/link_sf"/>
</dbReference>
<keyword evidence="3" id="KW-1185">Reference proteome</keyword>
<reference evidence="2 3" key="1">
    <citation type="submission" date="2019-01" db="EMBL/GenBank/DDBJ databases">
        <title>A draft genome assembly of the solar-powered sea slug Elysia chlorotica.</title>
        <authorList>
            <person name="Cai H."/>
            <person name="Li Q."/>
            <person name="Fang X."/>
            <person name="Li J."/>
            <person name="Curtis N.E."/>
            <person name="Altenburger A."/>
            <person name="Shibata T."/>
            <person name="Feng M."/>
            <person name="Maeda T."/>
            <person name="Schwartz J.A."/>
            <person name="Shigenobu S."/>
            <person name="Lundholm N."/>
            <person name="Nishiyama T."/>
            <person name="Yang H."/>
            <person name="Hasebe M."/>
            <person name="Li S."/>
            <person name="Pierce S.K."/>
            <person name="Wang J."/>
        </authorList>
    </citation>
    <scope>NUCLEOTIDE SEQUENCE [LARGE SCALE GENOMIC DNA]</scope>
    <source>
        <strain evidence="2">EC2010</strain>
        <tissue evidence="2">Whole organism of an adult</tissue>
    </source>
</reference>
<proteinExistence type="predicted"/>
<gene>
    <name evidence="2" type="ORF">EGW08_010573</name>
</gene>
<dbReference type="InterPro" id="IPR001304">
    <property type="entry name" value="C-type_lectin-like"/>
</dbReference>
<dbReference type="InterPro" id="IPR003609">
    <property type="entry name" value="Pan_app"/>
</dbReference>
<dbReference type="Pfam" id="PF00024">
    <property type="entry name" value="PAN_1"/>
    <property type="match status" value="1"/>
</dbReference>
<protein>
    <recommendedName>
        <fullName evidence="1">C-type lectin domain-containing protein</fullName>
    </recommendedName>
</protein>
<sequence>MGTGCGLVTIEKILLEILHKYCHSYFYITTKDPVEADAHTNGFYFDATVDAECTKSQLSLPWTAQNEVSCIAQCKSRHQDECRNVVFNPQSDTCTPVHPTPTDQPGLTSAPGDVLYSQGDGRVLDCDTAAGFRLFQKCGAAACLLPVLIGDGYISARSDCTSRGALMFAPDSAERFALLQAVVAANASFHTYMWVGLTKFGGVNSWSWESGRNADNDLYKLYMWASGQPDNNFMELCAGYSYMLPQKLMDMSCSLVTIYFCEQNY</sequence>
<dbReference type="Gene3D" id="3.10.100.10">
    <property type="entry name" value="Mannose-Binding Protein A, subunit A"/>
    <property type="match status" value="1"/>
</dbReference>
<name>A0A3S0ZSI1_ELYCH</name>
<dbReference type="AlphaFoldDB" id="A0A3S0ZSI1"/>
<dbReference type="InterPro" id="IPR016187">
    <property type="entry name" value="CTDL_fold"/>
</dbReference>
<dbReference type="SUPFAM" id="SSF56436">
    <property type="entry name" value="C-type lectin-like"/>
    <property type="match status" value="1"/>
</dbReference>
<accession>A0A3S0ZSI1</accession>
<dbReference type="Pfam" id="PF00059">
    <property type="entry name" value="Lectin_C"/>
    <property type="match status" value="1"/>
</dbReference>
<evidence type="ECO:0000313" key="2">
    <source>
        <dbReference type="EMBL" id="RUS81656.1"/>
    </source>
</evidence>
<evidence type="ECO:0000259" key="1">
    <source>
        <dbReference type="PROSITE" id="PS50041"/>
    </source>
</evidence>
<organism evidence="2 3">
    <name type="scientific">Elysia chlorotica</name>
    <name type="common">Eastern emerald elysia</name>
    <name type="synonym">Sea slug</name>
    <dbReference type="NCBI Taxonomy" id="188477"/>
    <lineage>
        <taxon>Eukaryota</taxon>
        <taxon>Metazoa</taxon>
        <taxon>Spiralia</taxon>
        <taxon>Lophotrochozoa</taxon>
        <taxon>Mollusca</taxon>
        <taxon>Gastropoda</taxon>
        <taxon>Heterobranchia</taxon>
        <taxon>Euthyneura</taxon>
        <taxon>Panpulmonata</taxon>
        <taxon>Sacoglossa</taxon>
        <taxon>Placobranchoidea</taxon>
        <taxon>Plakobranchidae</taxon>
        <taxon>Elysia</taxon>
    </lineage>
</organism>
<dbReference type="SMART" id="SM00034">
    <property type="entry name" value="CLECT"/>
    <property type="match status" value="1"/>
</dbReference>